<organism evidence="1 2">
    <name type="scientific">Prunus persica</name>
    <name type="common">Peach</name>
    <name type="synonym">Amygdalus persica</name>
    <dbReference type="NCBI Taxonomy" id="3760"/>
    <lineage>
        <taxon>Eukaryota</taxon>
        <taxon>Viridiplantae</taxon>
        <taxon>Streptophyta</taxon>
        <taxon>Embryophyta</taxon>
        <taxon>Tracheophyta</taxon>
        <taxon>Spermatophyta</taxon>
        <taxon>Magnoliopsida</taxon>
        <taxon>eudicotyledons</taxon>
        <taxon>Gunneridae</taxon>
        <taxon>Pentapetalae</taxon>
        <taxon>rosids</taxon>
        <taxon>fabids</taxon>
        <taxon>Rosales</taxon>
        <taxon>Rosaceae</taxon>
        <taxon>Amygdaloideae</taxon>
        <taxon>Amygdaleae</taxon>
        <taxon>Prunus</taxon>
    </lineage>
</organism>
<evidence type="ECO:0000313" key="2">
    <source>
        <dbReference type="Proteomes" id="UP000006882"/>
    </source>
</evidence>
<sequence>MQQPDIERRDMQSLTKYLQTHRQVWDGNSIMDNYRRIIRVTLTDLWHHPLLMTCNERYFFPPQALFELMCVGNWETDYANYTENRIPSYGKRNIETTIRNSKYAIAFESVYHETDGYQNNAVGELIYSKNIVNRIGTNLAKTNQNSLTMHEVEQELTSLFPERLTGLYGFFIVKKKISMSFLMSSRV</sequence>
<gene>
    <name evidence="1" type="ORF">PRUPE_2G253800</name>
</gene>
<dbReference type="Proteomes" id="UP000006882">
    <property type="component" value="Chromosome G2"/>
</dbReference>
<dbReference type="AlphaFoldDB" id="A0A251QLH9"/>
<proteinExistence type="predicted"/>
<protein>
    <submittedName>
        <fullName evidence="1">Uncharacterized protein</fullName>
    </submittedName>
</protein>
<keyword evidence="2" id="KW-1185">Reference proteome</keyword>
<evidence type="ECO:0000313" key="1">
    <source>
        <dbReference type="EMBL" id="ONI24666.1"/>
    </source>
</evidence>
<dbReference type="EMBL" id="CM007652">
    <property type="protein sequence ID" value="ONI24666.1"/>
    <property type="molecule type" value="Genomic_DNA"/>
</dbReference>
<name>A0A251QLH9_PRUPE</name>
<dbReference type="Gramene" id="ONI24666">
    <property type="protein sequence ID" value="ONI24666"/>
    <property type="gene ID" value="PRUPE_2G253800"/>
</dbReference>
<reference evidence="1 2" key="1">
    <citation type="journal article" date="2013" name="Nat. Genet.">
        <title>The high-quality draft genome of peach (Prunus persica) identifies unique patterns of genetic diversity, domestication and genome evolution.</title>
        <authorList>
            <consortium name="International Peach Genome Initiative"/>
            <person name="Verde I."/>
            <person name="Abbott A.G."/>
            <person name="Scalabrin S."/>
            <person name="Jung S."/>
            <person name="Shu S."/>
            <person name="Marroni F."/>
            <person name="Zhebentyayeva T."/>
            <person name="Dettori M.T."/>
            <person name="Grimwood J."/>
            <person name="Cattonaro F."/>
            <person name="Zuccolo A."/>
            <person name="Rossini L."/>
            <person name="Jenkins J."/>
            <person name="Vendramin E."/>
            <person name="Meisel L.A."/>
            <person name="Decroocq V."/>
            <person name="Sosinski B."/>
            <person name="Prochnik S."/>
            <person name="Mitros T."/>
            <person name="Policriti A."/>
            <person name="Cipriani G."/>
            <person name="Dondini L."/>
            <person name="Ficklin S."/>
            <person name="Goodstein D.M."/>
            <person name="Xuan P."/>
            <person name="Del Fabbro C."/>
            <person name="Aramini V."/>
            <person name="Copetti D."/>
            <person name="Gonzalez S."/>
            <person name="Horner D.S."/>
            <person name="Falchi R."/>
            <person name="Lucas S."/>
            <person name="Mica E."/>
            <person name="Maldonado J."/>
            <person name="Lazzari B."/>
            <person name="Bielenberg D."/>
            <person name="Pirona R."/>
            <person name="Miculan M."/>
            <person name="Barakat A."/>
            <person name="Testolin R."/>
            <person name="Stella A."/>
            <person name="Tartarini S."/>
            <person name="Tonutti P."/>
            <person name="Arus P."/>
            <person name="Orellana A."/>
            <person name="Wells C."/>
            <person name="Main D."/>
            <person name="Vizzotto G."/>
            <person name="Silva H."/>
            <person name="Salamini F."/>
            <person name="Schmutz J."/>
            <person name="Morgante M."/>
            <person name="Rokhsar D.S."/>
        </authorList>
    </citation>
    <scope>NUCLEOTIDE SEQUENCE [LARGE SCALE GENOMIC DNA]</scope>
    <source>
        <strain evidence="2">cv. Nemared</strain>
    </source>
</reference>
<accession>A0A251QLH9</accession>